<protein>
    <submittedName>
        <fullName evidence="2">Uncharacterized protein</fullName>
    </submittedName>
</protein>
<name>L0W8J8_9GAMM</name>
<comment type="caution">
    <text evidence="2">The sequence shown here is derived from an EMBL/GenBank/DDBJ whole genome shotgun (WGS) entry which is preliminary data.</text>
</comment>
<feature type="region of interest" description="Disordered" evidence="1">
    <location>
        <begin position="225"/>
        <end position="247"/>
    </location>
</feature>
<sequence length="247" mass="26912">MKQNTLYVAFEAPATLSQAMDRFQAVITAEPETSHVKELAAIIDPFIDTAMKVFFRGPLDAAGHHGRGAALVFSAMKVIHRAATSLTGRLVKNTTVEEQHALAAYFETLRVYQGDAQWVVYPLDPAMAEKASLVFRAFTGSDEELPVVLEVMHAINDGAVTYFMDNITACLKLGRINRGLVAAARVTVCKAAASATDRGLPAMEADARRAVGDYFDNLIRHVTNEREHGSARRQSSQDGTHQHPDSG</sequence>
<evidence type="ECO:0000256" key="1">
    <source>
        <dbReference type="SAM" id="MobiDB-lite"/>
    </source>
</evidence>
<proteinExistence type="predicted"/>
<dbReference type="PATRIC" id="fig|1177179.3.peg.3070"/>
<accession>L0W8J8</accession>
<evidence type="ECO:0000313" key="2">
    <source>
        <dbReference type="EMBL" id="EKF73043.1"/>
    </source>
</evidence>
<gene>
    <name evidence="2" type="ORF">A11A3_15592</name>
</gene>
<dbReference type="Proteomes" id="UP000010164">
    <property type="component" value="Unassembled WGS sequence"/>
</dbReference>
<dbReference type="EMBL" id="AMRJ01000037">
    <property type="protein sequence ID" value="EKF73043.1"/>
    <property type="molecule type" value="Genomic_DNA"/>
</dbReference>
<dbReference type="AlphaFoldDB" id="L0W8J8"/>
<keyword evidence="3" id="KW-1185">Reference proteome</keyword>
<dbReference type="RefSeq" id="WP_008930285.1">
    <property type="nucleotide sequence ID" value="NZ_AMRJ01000037.1"/>
</dbReference>
<evidence type="ECO:0000313" key="3">
    <source>
        <dbReference type="Proteomes" id="UP000010164"/>
    </source>
</evidence>
<reference evidence="2 3" key="1">
    <citation type="journal article" date="2012" name="J. Bacteriol.">
        <title>Genome Sequence of the Alkane-Degrading Bacterium Alcanivorax hongdengensis Type Strain A-11-3.</title>
        <authorList>
            <person name="Lai Q."/>
            <person name="Shao Z."/>
        </authorList>
    </citation>
    <scope>NUCLEOTIDE SEQUENCE [LARGE SCALE GENOMIC DNA]</scope>
    <source>
        <strain evidence="2 3">A-11-3</strain>
    </source>
</reference>
<dbReference type="STRING" id="1177179.A11A3_15592"/>
<organism evidence="2 3">
    <name type="scientific">Alcanivorax hongdengensis A-11-3</name>
    <dbReference type="NCBI Taxonomy" id="1177179"/>
    <lineage>
        <taxon>Bacteria</taxon>
        <taxon>Pseudomonadati</taxon>
        <taxon>Pseudomonadota</taxon>
        <taxon>Gammaproteobacteria</taxon>
        <taxon>Oceanospirillales</taxon>
        <taxon>Alcanivoracaceae</taxon>
        <taxon>Alcanivorax</taxon>
    </lineage>
</organism>